<dbReference type="GO" id="GO:0004523">
    <property type="term" value="F:RNA-DNA hybrid ribonuclease activity"/>
    <property type="evidence" value="ECO:0007669"/>
    <property type="project" value="InterPro"/>
</dbReference>
<dbReference type="InterPro" id="IPR012337">
    <property type="entry name" value="RNaseH-like_sf"/>
</dbReference>
<sequence length="185" mass="21342">MKTEEWHVIQKYSQNAIGCVEMLFKMIEEVDKDKDRDSHQEWLKAKLRHTKSDHGNTTSVNYCWSKPSAGKLKCNVDTAYYKEDNVYCVGMCIRDEKGKFVQAYTKRMQGTPTIVEAEAIGLKETLQWLWHNYRTGTDIEVATDCLQVVQAIHSTNNNNTELGSMISMCRKLLSLNKNRKDKQIG</sequence>
<organism evidence="2 3">
    <name type="scientific">Trifolium pratense</name>
    <name type="common">Red clover</name>
    <dbReference type="NCBI Taxonomy" id="57577"/>
    <lineage>
        <taxon>Eukaryota</taxon>
        <taxon>Viridiplantae</taxon>
        <taxon>Streptophyta</taxon>
        <taxon>Embryophyta</taxon>
        <taxon>Tracheophyta</taxon>
        <taxon>Spermatophyta</taxon>
        <taxon>Magnoliopsida</taxon>
        <taxon>eudicotyledons</taxon>
        <taxon>Gunneridae</taxon>
        <taxon>Pentapetalae</taxon>
        <taxon>rosids</taxon>
        <taxon>fabids</taxon>
        <taxon>Fabales</taxon>
        <taxon>Fabaceae</taxon>
        <taxon>Papilionoideae</taxon>
        <taxon>50 kb inversion clade</taxon>
        <taxon>NPAAA clade</taxon>
        <taxon>Hologalegina</taxon>
        <taxon>IRL clade</taxon>
        <taxon>Trifolieae</taxon>
        <taxon>Trifolium</taxon>
    </lineage>
</organism>
<name>A0A2K3MR01_TRIPR</name>
<evidence type="ECO:0000313" key="3">
    <source>
        <dbReference type="Proteomes" id="UP000236291"/>
    </source>
</evidence>
<feature type="domain" description="RNase H type-1" evidence="1">
    <location>
        <begin position="75"/>
        <end position="174"/>
    </location>
</feature>
<proteinExistence type="predicted"/>
<dbReference type="CDD" id="cd06222">
    <property type="entry name" value="RNase_H_like"/>
    <property type="match status" value="1"/>
</dbReference>
<dbReference type="Proteomes" id="UP000236291">
    <property type="component" value="Unassembled WGS sequence"/>
</dbReference>
<dbReference type="PANTHER" id="PTHR47074:SF48">
    <property type="entry name" value="POLYNUCLEOTIDYL TRANSFERASE, RIBONUCLEASE H-LIKE SUPERFAMILY PROTEIN"/>
    <property type="match status" value="1"/>
</dbReference>
<dbReference type="SUPFAM" id="SSF53098">
    <property type="entry name" value="Ribonuclease H-like"/>
    <property type="match status" value="1"/>
</dbReference>
<gene>
    <name evidence="2" type="ORF">L195_g016391</name>
</gene>
<dbReference type="InterPro" id="IPR052929">
    <property type="entry name" value="RNase_H-like_EbsB-rel"/>
</dbReference>
<comment type="caution">
    <text evidence="2">The sequence shown here is derived from an EMBL/GenBank/DDBJ whole genome shotgun (WGS) entry which is preliminary data.</text>
</comment>
<reference evidence="2 3" key="1">
    <citation type="journal article" date="2014" name="Am. J. Bot.">
        <title>Genome assembly and annotation for red clover (Trifolium pratense; Fabaceae).</title>
        <authorList>
            <person name="Istvanek J."/>
            <person name="Jaros M."/>
            <person name="Krenek A."/>
            <person name="Repkova J."/>
        </authorList>
    </citation>
    <scope>NUCLEOTIDE SEQUENCE [LARGE SCALE GENOMIC DNA]</scope>
    <source>
        <strain evidence="3">cv. Tatra</strain>
        <tissue evidence="2">Young leaves</tissue>
    </source>
</reference>
<reference evidence="2 3" key="2">
    <citation type="journal article" date="2017" name="Front. Plant Sci.">
        <title>Gene Classification and Mining of Molecular Markers Useful in Red Clover (Trifolium pratense) Breeding.</title>
        <authorList>
            <person name="Istvanek J."/>
            <person name="Dluhosova J."/>
            <person name="Dluhos P."/>
            <person name="Patkova L."/>
            <person name="Nedelnik J."/>
            <person name="Repkova J."/>
        </authorList>
    </citation>
    <scope>NUCLEOTIDE SEQUENCE [LARGE SCALE GENOMIC DNA]</scope>
    <source>
        <strain evidence="3">cv. Tatra</strain>
        <tissue evidence="2">Young leaves</tissue>
    </source>
</reference>
<dbReference type="InterPro" id="IPR044730">
    <property type="entry name" value="RNase_H-like_dom_plant"/>
</dbReference>
<accession>A0A2K3MR01</accession>
<evidence type="ECO:0000313" key="2">
    <source>
        <dbReference type="EMBL" id="PNX93240.1"/>
    </source>
</evidence>
<dbReference type="InterPro" id="IPR036397">
    <property type="entry name" value="RNaseH_sf"/>
</dbReference>
<dbReference type="InterPro" id="IPR002156">
    <property type="entry name" value="RNaseH_domain"/>
</dbReference>
<protein>
    <submittedName>
        <fullName evidence="2">Cytochrome p450</fullName>
    </submittedName>
</protein>
<dbReference type="STRING" id="57577.A0A2K3MR01"/>
<dbReference type="Pfam" id="PF13456">
    <property type="entry name" value="RVT_3"/>
    <property type="match status" value="1"/>
</dbReference>
<dbReference type="Gene3D" id="3.30.420.10">
    <property type="entry name" value="Ribonuclease H-like superfamily/Ribonuclease H"/>
    <property type="match status" value="1"/>
</dbReference>
<dbReference type="AlphaFoldDB" id="A0A2K3MR01"/>
<dbReference type="GO" id="GO:0003676">
    <property type="term" value="F:nucleic acid binding"/>
    <property type="evidence" value="ECO:0007669"/>
    <property type="project" value="InterPro"/>
</dbReference>
<evidence type="ECO:0000259" key="1">
    <source>
        <dbReference type="Pfam" id="PF13456"/>
    </source>
</evidence>
<dbReference type="EMBL" id="ASHM01011313">
    <property type="protein sequence ID" value="PNX93240.1"/>
    <property type="molecule type" value="Genomic_DNA"/>
</dbReference>
<dbReference type="PANTHER" id="PTHR47074">
    <property type="entry name" value="BNAC02G40300D PROTEIN"/>
    <property type="match status" value="1"/>
</dbReference>